<dbReference type="InterPro" id="IPR004360">
    <property type="entry name" value="Glyas_Fos-R_dOase_dom"/>
</dbReference>
<dbReference type="Gene3D" id="3.10.180.10">
    <property type="entry name" value="2,3-Dihydroxybiphenyl 1,2-Dioxygenase, domain 1"/>
    <property type="match status" value="1"/>
</dbReference>
<feature type="domain" description="VOC" evidence="1">
    <location>
        <begin position="8"/>
        <end position="124"/>
    </location>
</feature>
<proteinExistence type="predicted"/>
<keyword evidence="3" id="KW-1185">Reference proteome</keyword>
<dbReference type="RefSeq" id="WP_114379401.1">
    <property type="nucleotide sequence ID" value="NZ_QPJD01000004.1"/>
</dbReference>
<dbReference type="Proteomes" id="UP000252415">
    <property type="component" value="Unassembled WGS sequence"/>
</dbReference>
<organism evidence="2 3">
    <name type="scientific">Paenibacillus prosopidis</name>
    <dbReference type="NCBI Taxonomy" id="630520"/>
    <lineage>
        <taxon>Bacteria</taxon>
        <taxon>Bacillati</taxon>
        <taxon>Bacillota</taxon>
        <taxon>Bacilli</taxon>
        <taxon>Bacillales</taxon>
        <taxon>Paenibacillaceae</taxon>
        <taxon>Paenibacillus</taxon>
    </lineage>
</organism>
<dbReference type="SUPFAM" id="SSF54593">
    <property type="entry name" value="Glyoxalase/Bleomycin resistance protein/Dihydroxybiphenyl dioxygenase"/>
    <property type="match status" value="1"/>
</dbReference>
<sequence length="126" mass="14532">MSEVFESKIKHFSAIFFVSKREKVLDYYSKIGFCCDYEMGFVEREGLMMIFHESEEADAIVPNYPVHGENAVNVYAMVEGIDNLYAEFKSKGALFQYELRTNNFQMKEFAIKDPQGYTVGFGESLV</sequence>
<name>A0A368W890_9BACL</name>
<evidence type="ECO:0000259" key="1">
    <source>
        <dbReference type="PROSITE" id="PS51819"/>
    </source>
</evidence>
<dbReference type="AlphaFoldDB" id="A0A368W890"/>
<protein>
    <recommendedName>
        <fullName evidence="1">VOC domain-containing protein</fullName>
    </recommendedName>
</protein>
<dbReference type="InterPro" id="IPR029068">
    <property type="entry name" value="Glyas_Bleomycin-R_OHBP_Dase"/>
</dbReference>
<dbReference type="Pfam" id="PF00903">
    <property type="entry name" value="Glyoxalase"/>
    <property type="match status" value="1"/>
</dbReference>
<gene>
    <name evidence="2" type="ORF">DFP97_104143</name>
</gene>
<evidence type="ECO:0000313" key="3">
    <source>
        <dbReference type="Proteomes" id="UP000252415"/>
    </source>
</evidence>
<dbReference type="InterPro" id="IPR037523">
    <property type="entry name" value="VOC_core"/>
</dbReference>
<dbReference type="EMBL" id="QPJD01000004">
    <property type="protein sequence ID" value="RCW49485.1"/>
    <property type="molecule type" value="Genomic_DNA"/>
</dbReference>
<comment type="caution">
    <text evidence="2">The sequence shown here is derived from an EMBL/GenBank/DDBJ whole genome shotgun (WGS) entry which is preliminary data.</text>
</comment>
<accession>A0A368W890</accession>
<evidence type="ECO:0000313" key="2">
    <source>
        <dbReference type="EMBL" id="RCW49485.1"/>
    </source>
</evidence>
<reference evidence="2 3" key="1">
    <citation type="submission" date="2018-07" db="EMBL/GenBank/DDBJ databases">
        <title>Genomic Encyclopedia of Type Strains, Phase III (KMG-III): the genomes of soil and plant-associated and newly described type strains.</title>
        <authorList>
            <person name="Whitman W."/>
        </authorList>
    </citation>
    <scope>NUCLEOTIDE SEQUENCE [LARGE SCALE GENOMIC DNA]</scope>
    <source>
        <strain evidence="2 3">CECT 7506</strain>
    </source>
</reference>
<dbReference type="OrthoDB" id="194298at2"/>
<dbReference type="PROSITE" id="PS51819">
    <property type="entry name" value="VOC"/>
    <property type="match status" value="1"/>
</dbReference>